<keyword evidence="5" id="KW-1185">Reference proteome</keyword>
<accession>A0ABU2J9U2</accession>
<protein>
    <submittedName>
        <fullName evidence="4">TIGR01777 family oxidoreductase</fullName>
    </submittedName>
</protein>
<evidence type="ECO:0000259" key="3">
    <source>
        <dbReference type="Pfam" id="PF08338"/>
    </source>
</evidence>
<comment type="similarity">
    <text evidence="1">Belongs to the NAD(P)-dependent epimerase/dehydratase family. SDR39U1 subfamily.</text>
</comment>
<dbReference type="Pfam" id="PF01370">
    <property type="entry name" value="Epimerase"/>
    <property type="match status" value="1"/>
</dbReference>
<dbReference type="Gene3D" id="3.40.50.720">
    <property type="entry name" value="NAD(P)-binding Rossmann-like Domain"/>
    <property type="match status" value="1"/>
</dbReference>
<dbReference type="InterPro" id="IPR001509">
    <property type="entry name" value="Epimerase_deHydtase"/>
</dbReference>
<reference evidence="5" key="1">
    <citation type="submission" date="2023-07" db="EMBL/GenBank/DDBJ databases">
        <title>30 novel species of actinomycetes from the DSMZ collection.</title>
        <authorList>
            <person name="Nouioui I."/>
        </authorList>
    </citation>
    <scope>NUCLEOTIDE SEQUENCE [LARGE SCALE GENOMIC DNA]</scope>
    <source>
        <strain evidence="5">DSM 44399</strain>
    </source>
</reference>
<dbReference type="Pfam" id="PF08338">
    <property type="entry name" value="DUF1731"/>
    <property type="match status" value="1"/>
</dbReference>
<dbReference type="PANTHER" id="PTHR11092">
    <property type="entry name" value="SUGAR NUCLEOTIDE EPIMERASE RELATED"/>
    <property type="match status" value="1"/>
</dbReference>
<evidence type="ECO:0000313" key="5">
    <source>
        <dbReference type="Proteomes" id="UP001183176"/>
    </source>
</evidence>
<feature type="domain" description="NAD-dependent epimerase/dehydratase" evidence="2">
    <location>
        <begin position="3"/>
        <end position="214"/>
    </location>
</feature>
<evidence type="ECO:0000256" key="1">
    <source>
        <dbReference type="ARBA" id="ARBA00009353"/>
    </source>
</evidence>
<dbReference type="NCBIfam" id="TIGR01777">
    <property type="entry name" value="yfcH"/>
    <property type="match status" value="1"/>
</dbReference>
<evidence type="ECO:0000313" key="4">
    <source>
        <dbReference type="EMBL" id="MDT0261399.1"/>
    </source>
</evidence>
<gene>
    <name evidence="4" type="ORF">RM423_08320</name>
</gene>
<dbReference type="SUPFAM" id="SSF51735">
    <property type="entry name" value="NAD(P)-binding Rossmann-fold domains"/>
    <property type="match status" value="1"/>
</dbReference>
<dbReference type="InterPro" id="IPR013549">
    <property type="entry name" value="DUF1731"/>
</dbReference>
<comment type="caution">
    <text evidence="4">The sequence shown here is derived from an EMBL/GenBank/DDBJ whole genome shotgun (WGS) entry which is preliminary data.</text>
</comment>
<dbReference type="Proteomes" id="UP001183176">
    <property type="component" value="Unassembled WGS sequence"/>
</dbReference>
<dbReference type="RefSeq" id="WP_311422555.1">
    <property type="nucleotide sequence ID" value="NZ_JAVREH010000007.1"/>
</dbReference>
<evidence type="ECO:0000259" key="2">
    <source>
        <dbReference type="Pfam" id="PF01370"/>
    </source>
</evidence>
<dbReference type="InterPro" id="IPR036291">
    <property type="entry name" value="NAD(P)-bd_dom_sf"/>
</dbReference>
<feature type="domain" description="DUF1731" evidence="3">
    <location>
        <begin position="251"/>
        <end position="296"/>
    </location>
</feature>
<dbReference type="PANTHER" id="PTHR11092:SF0">
    <property type="entry name" value="EPIMERASE FAMILY PROTEIN SDR39U1"/>
    <property type="match status" value="1"/>
</dbReference>
<dbReference type="EMBL" id="JAVREH010000007">
    <property type="protein sequence ID" value="MDT0261399.1"/>
    <property type="molecule type" value="Genomic_DNA"/>
</dbReference>
<organism evidence="4 5">
    <name type="scientific">Jatrophihabitans lederbergiae</name>
    <dbReference type="NCBI Taxonomy" id="3075547"/>
    <lineage>
        <taxon>Bacteria</taxon>
        <taxon>Bacillati</taxon>
        <taxon>Actinomycetota</taxon>
        <taxon>Actinomycetes</taxon>
        <taxon>Jatrophihabitantales</taxon>
        <taxon>Jatrophihabitantaceae</taxon>
        <taxon>Jatrophihabitans</taxon>
    </lineage>
</organism>
<sequence length="300" mass="31534">MKVLIAGASGFLGRALVADLPGYGHSITTLVRRSPAAASEIEWHPDRGELDPSALSGVDAVISLSGAGISDKRWNAAYKRELLDSRVQPTATIAATLASLPQADRPRAFLSSSAIGYYGERGDLPLPETAAAGTGFLAELVQEWEAATTPAVDAGVRVATLRTGLVLSAHGGLLKRLVPLFKIGAGGKLGSGKQYQAWISLADEIGAIRHVLESESVTGPVNLAGPQPVRNEEFSAALATVLHRPALLPGPAFALRLALGEFADEGVLVSQRVIPEKLSQTGYRFQHEDVHAALAWATKN</sequence>
<name>A0ABU2J9U2_9ACTN</name>
<dbReference type="InterPro" id="IPR010099">
    <property type="entry name" value="SDR39U1"/>
</dbReference>
<proteinExistence type="inferred from homology"/>